<dbReference type="PANTHER" id="PTHR43037">
    <property type="entry name" value="UNNAMED PRODUCT-RELATED"/>
    <property type="match status" value="1"/>
</dbReference>
<keyword evidence="5" id="KW-1185">Reference proteome</keyword>
<dbReference type="Gene3D" id="3.40.50.1820">
    <property type="entry name" value="alpha/beta hydrolase"/>
    <property type="match status" value="1"/>
</dbReference>
<evidence type="ECO:0000256" key="3">
    <source>
        <dbReference type="SAM" id="SignalP"/>
    </source>
</evidence>
<keyword evidence="1 3" id="KW-0732">Signal</keyword>
<feature type="region of interest" description="Disordered" evidence="2">
    <location>
        <begin position="289"/>
        <end position="309"/>
    </location>
</feature>
<evidence type="ECO:0000313" key="4">
    <source>
        <dbReference type="EMBL" id="SDX83644.1"/>
    </source>
</evidence>
<proteinExistence type="predicted"/>
<organism evidence="4 5">
    <name type="scientific">Albimonas donghaensis</name>
    <dbReference type="NCBI Taxonomy" id="356660"/>
    <lineage>
        <taxon>Bacteria</taxon>
        <taxon>Pseudomonadati</taxon>
        <taxon>Pseudomonadota</taxon>
        <taxon>Alphaproteobacteria</taxon>
        <taxon>Rhodobacterales</taxon>
        <taxon>Paracoccaceae</taxon>
        <taxon>Albimonas</taxon>
    </lineage>
</organism>
<dbReference type="AlphaFoldDB" id="A0A1H3F0F6"/>
<sequence>MIRRGGGRAVAGAAALTAAAAVACLALSGPVSAASPDEVQRISLESGGIQRRAMVALSPVPRAADAPPPPALVVFHDRLSTPGRMRALDGFDRIGALRQAGWTLVHPQGFKREWNAGRRLVDGREALIADDVTFLRDLVALLAAEGAADPARIFLAGFGEGGTFLFRALCEAPGLAAGAAVVMAGWPPSLTCGAGRPTPLVIFNGGLDPAHPWAGGQRPPRWRAGLGTTASVPRTLSSAAALNRCGAPRTVPRRTGQPDPGATPPAVRREWQGCDAPLVHYGLPEAGHRWPGAADQGRNGDGLGPAAPAPDASAMIAEMFLWLAGRPRP</sequence>
<gene>
    <name evidence="4" type="ORF">SAMN05444336_11144</name>
</gene>
<dbReference type="PROSITE" id="PS51257">
    <property type="entry name" value="PROKAR_LIPOPROTEIN"/>
    <property type="match status" value="1"/>
</dbReference>
<evidence type="ECO:0000256" key="2">
    <source>
        <dbReference type="SAM" id="MobiDB-lite"/>
    </source>
</evidence>
<accession>A0A1H3F0F6</accession>
<feature type="region of interest" description="Disordered" evidence="2">
    <location>
        <begin position="247"/>
        <end position="267"/>
    </location>
</feature>
<feature type="chain" id="PRO_5011719470" evidence="3">
    <location>
        <begin position="34"/>
        <end position="329"/>
    </location>
</feature>
<protein>
    <submittedName>
        <fullName evidence="4">Poly(3-hydroxybutyrate) depolymerase</fullName>
    </submittedName>
</protein>
<evidence type="ECO:0000313" key="5">
    <source>
        <dbReference type="Proteomes" id="UP000199118"/>
    </source>
</evidence>
<dbReference type="SUPFAM" id="SSF53474">
    <property type="entry name" value="alpha/beta-Hydrolases"/>
    <property type="match status" value="1"/>
</dbReference>
<dbReference type="STRING" id="356660.SAMN05444336_11144"/>
<feature type="signal peptide" evidence="3">
    <location>
        <begin position="1"/>
        <end position="33"/>
    </location>
</feature>
<dbReference type="PANTHER" id="PTHR43037:SF1">
    <property type="entry name" value="BLL1128 PROTEIN"/>
    <property type="match status" value="1"/>
</dbReference>
<dbReference type="InterPro" id="IPR050955">
    <property type="entry name" value="Plant_Biomass_Hydrol_Est"/>
</dbReference>
<evidence type="ECO:0000256" key="1">
    <source>
        <dbReference type="ARBA" id="ARBA00022729"/>
    </source>
</evidence>
<reference evidence="4 5" key="1">
    <citation type="submission" date="2016-10" db="EMBL/GenBank/DDBJ databases">
        <authorList>
            <person name="de Groot N.N."/>
        </authorList>
    </citation>
    <scope>NUCLEOTIDE SEQUENCE [LARGE SCALE GENOMIC DNA]</scope>
    <source>
        <strain evidence="4 5">DSM 17890</strain>
    </source>
</reference>
<name>A0A1H3F0F6_9RHOB</name>
<dbReference type="EMBL" id="FNMZ01000011">
    <property type="protein sequence ID" value="SDX83644.1"/>
    <property type="molecule type" value="Genomic_DNA"/>
</dbReference>
<dbReference type="InterPro" id="IPR029058">
    <property type="entry name" value="AB_hydrolase_fold"/>
</dbReference>
<dbReference type="Proteomes" id="UP000199118">
    <property type="component" value="Unassembled WGS sequence"/>
</dbReference>